<dbReference type="GO" id="GO:0005096">
    <property type="term" value="F:GTPase activator activity"/>
    <property type="evidence" value="ECO:0007669"/>
    <property type="project" value="TreeGrafter"/>
</dbReference>
<reference evidence="2" key="1">
    <citation type="submission" date="2021-05" db="EMBL/GenBank/DDBJ databases">
        <authorList>
            <person name="Alioto T."/>
            <person name="Alioto T."/>
            <person name="Gomez Garrido J."/>
        </authorList>
    </citation>
    <scope>NUCLEOTIDE SEQUENCE</scope>
</reference>
<dbReference type="EMBL" id="HBUF01413419">
    <property type="protein sequence ID" value="CAG6739456.1"/>
    <property type="molecule type" value="Transcribed_RNA"/>
</dbReference>
<dbReference type="AlphaFoldDB" id="A0A8D8Z3U4"/>
<dbReference type="PROSITE" id="PS50021">
    <property type="entry name" value="CH"/>
    <property type="match status" value="1"/>
</dbReference>
<dbReference type="Pfam" id="PF00307">
    <property type="entry name" value="CH"/>
    <property type="match status" value="1"/>
</dbReference>
<dbReference type="PANTHER" id="PTHR14149">
    <property type="entry name" value="RAS GTPASE-ACTIVATING PROTEIN WITH IQ MOTIF"/>
    <property type="match status" value="1"/>
</dbReference>
<dbReference type="PANTHER" id="PTHR14149:SF14">
    <property type="entry name" value="CALPONIN-HOMOLOGY (CH) DOMAIN-CONTAINING PROTEIN"/>
    <property type="match status" value="1"/>
</dbReference>
<dbReference type="InterPro" id="IPR036872">
    <property type="entry name" value="CH_dom_sf"/>
</dbReference>
<dbReference type="InterPro" id="IPR001715">
    <property type="entry name" value="CH_dom"/>
</dbReference>
<proteinExistence type="predicted"/>
<evidence type="ECO:0000313" key="2">
    <source>
        <dbReference type="EMBL" id="CAG6739456.1"/>
    </source>
</evidence>
<dbReference type="GO" id="GO:1903479">
    <property type="term" value="P:mitotic actomyosin contractile ring assembly actin filament organization"/>
    <property type="evidence" value="ECO:0007669"/>
    <property type="project" value="TreeGrafter"/>
</dbReference>
<name>A0A8D8Z3U4_9HEMI</name>
<dbReference type="SMART" id="SM00033">
    <property type="entry name" value="CH"/>
    <property type="match status" value="1"/>
</dbReference>
<protein>
    <submittedName>
        <fullName evidence="2">Ras GTPase-activating-like protein IQGAP2</fullName>
    </submittedName>
</protein>
<accession>A0A8D8Z3U4</accession>
<sequence length="192" mass="21837">MSTMIPTAITTNSLKRINKDEDIDDIRQRNIAYEYLCHLEEAKIWIESCVKETLPPCTELEANLRNGVVLAKLGHYLHPDLVPDSKIYDVDQSVYKKSGLRFRHTDNINYFIKSVVATQLPRVSTSLFLSFSPSLPLSLSLPPCLSISPSLSLSFPLTFCPSRRFPLIFCPFSCLHRDIDNGQQHVFQSFSD</sequence>
<dbReference type="SUPFAM" id="SSF47576">
    <property type="entry name" value="Calponin-homology domain, CH-domain"/>
    <property type="match status" value="1"/>
</dbReference>
<dbReference type="Gene3D" id="1.10.418.10">
    <property type="entry name" value="Calponin-like domain"/>
    <property type="match status" value="1"/>
</dbReference>
<feature type="domain" description="Calponin-homology (CH)" evidence="1">
    <location>
        <begin position="36"/>
        <end position="156"/>
    </location>
</feature>
<organism evidence="2">
    <name type="scientific">Cacopsylla melanoneura</name>
    <dbReference type="NCBI Taxonomy" id="428564"/>
    <lineage>
        <taxon>Eukaryota</taxon>
        <taxon>Metazoa</taxon>
        <taxon>Ecdysozoa</taxon>
        <taxon>Arthropoda</taxon>
        <taxon>Hexapoda</taxon>
        <taxon>Insecta</taxon>
        <taxon>Pterygota</taxon>
        <taxon>Neoptera</taxon>
        <taxon>Paraneoptera</taxon>
        <taxon>Hemiptera</taxon>
        <taxon>Sternorrhyncha</taxon>
        <taxon>Psylloidea</taxon>
        <taxon>Psyllidae</taxon>
        <taxon>Psyllinae</taxon>
        <taxon>Cacopsylla</taxon>
    </lineage>
</organism>
<evidence type="ECO:0000259" key="1">
    <source>
        <dbReference type="PROSITE" id="PS50021"/>
    </source>
</evidence>
<dbReference type="GO" id="GO:0005516">
    <property type="term" value="F:calmodulin binding"/>
    <property type="evidence" value="ECO:0007669"/>
    <property type="project" value="TreeGrafter"/>
</dbReference>
<dbReference type="GO" id="GO:0005938">
    <property type="term" value="C:cell cortex"/>
    <property type="evidence" value="ECO:0007669"/>
    <property type="project" value="TreeGrafter"/>
</dbReference>
<dbReference type="GO" id="GO:0051015">
    <property type="term" value="F:actin filament binding"/>
    <property type="evidence" value="ECO:0007669"/>
    <property type="project" value="TreeGrafter"/>
</dbReference>